<dbReference type="AlphaFoldDB" id="A0A364Y737"/>
<keyword evidence="1" id="KW-0805">Transcription regulation</keyword>
<dbReference type="InterPro" id="IPR025336">
    <property type="entry name" value="SCO4226-like"/>
</dbReference>
<accession>A0A364Y737</accession>
<gene>
    <name evidence="5" type="ORF">DQQ10_05890</name>
</gene>
<sequence length="361" mass="40272">MPLYMDFHKIDNVTVDGVKSAHTADESIQAKYGVKYHQFWVNQKEGTVFCLVEGPDAKTCELVHQLAHGNLACAMTEVEPGSFKFFMGDKLTVDHGLTRSEDGDVDDGYRFVMVVMMRGMMSAKNTDQAQLQPPLWAKGKITEHISAHRGRTKKWPLADTLIGVFDDADAAITCAKEIQGELTRDNTSHVIFKIGITADQPVTRDGEFFSKAIHLAHRLCTAVHDNQILVSALASRLCTIGNTSSEFKFLDATDEEFVCRLLDVTDHKLALETFNISTICKDIGISRPQLYRKITAITGRAPNDFLRNLRLEKSLTLVQQREKNISQIALEVGYTNPSYFSKCFAEKFGCTPSEVLVSANK</sequence>
<keyword evidence="6" id="KW-1185">Reference proteome</keyword>
<dbReference type="PROSITE" id="PS01124">
    <property type="entry name" value="HTH_ARAC_FAMILY_2"/>
    <property type="match status" value="1"/>
</dbReference>
<dbReference type="Proteomes" id="UP000251889">
    <property type="component" value="Unassembled WGS sequence"/>
</dbReference>
<organism evidence="5 6">
    <name type="scientific">Pseudochryseolinea flava</name>
    <dbReference type="NCBI Taxonomy" id="2059302"/>
    <lineage>
        <taxon>Bacteria</taxon>
        <taxon>Pseudomonadati</taxon>
        <taxon>Bacteroidota</taxon>
        <taxon>Cytophagia</taxon>
        <taxon>Cytophagales</taxon>
        <taxon>Fulvivirgaceae</taxon>
        <taxon>Pseudochryseolinea</taxon>
    </lineage>
</organism>
<name>A0A364Y737_9BACT</name>
<evidence type="ECO:0000313" key="6">
    <source>
        <dbReference type="Proteomes" id="UP000251889"/>
    </source>
</evidence>
<evidence type="ECO:0000313" key="5">
    <source>
        <dbReference type="EMBL" id="RAW02081.1"/>
    </source>
</evidence>
<keyword evidence="2" id="KW-0238">DNA-binding</keyword>
<dbReference type="OrthoDB" id="135231at2"/>
<evidence type="ECO:0000256" key="2">
    <source>
        <dbReference type="ARBA" id="ARBA00023125"/>
    </source>
</evidence>
<dbReference type="PANTHER" id="PTHR43280">
    <property type="entry name" value="ARAC-FAMILY TRANSCRIPTIONAL REGULATOR"/>
    <property type="match status" value="1"/>
</dbReference>
<protein>
    <recommendedName>
        <fullName evidence="4">HTH araC/xylS-type domain-containing protein</fullName>
    </recommendedName>
</protein>
<dbReference type="SUPFAM" id="SSF46689">
    <property type="entry name" value="Homeodomain-like"/>
    <property type="match status" value="1"/>
</dbReference>
<evidence type="ECO:0000256" key="1">
    <source>
        <dbReference type="ARBA" id="ARBA00023015"/>
    </source>
</evidence>
<dbReference type="InterPro" id="IPR009057">
    <property type="entry name" value="Homeodomain-like_sf"/>
</dbReference>
<evidence type="ECO:0000256" key="3">
    <source>
        <dbReference type="ARBA" id="ARBA00023163"/>
    </source>
</evidence>
<dbReference type="PROSITE" id="PS00041">
    <property type="entry name" value="HTH_ARAC_FAMILY_1"/>
    <property type="match status" value="1"/>
</dbReference>
<dbReference type="Pfam" id="PF14026">
    <property type="entry name" value="SCO4226-like"/>
    <property type="match status" value="1"/>
</dbReference>
<dbReference type="Gene3D" id="3.30.70.1230">
    <property type="entry name" value="Nucleotide cyclase"/>
    <property type="match status" value="1"/>
</dbReference>
<evidence type="ECO:0000259" key="4">
    <source>
        <dbReference type="PROSITE" id="PS01124"/>
    </source>
</evidence>
<dbReference type="Pfam" id="PF12833">
    <property type="entry name" value="HTH_18"/>
    <property type="match status" value="1"/>
</dbReference>
<dbReference type="GO" id="GO:0043565">
    <property type="term" value="F:sequence-specific DNA binding"/>
    <property type="evidence" value="ECO:0007669"/>
    <property type="project" value="InterPro"/>
</dbReference>
<feature type="domain" description="HTH araC/xylS-type" evidence="4">
    <location>
        <begin position="259"/>
        <end position="358"/>
    </location>
</feature>
<dbReference type="PRINTS" id="PR00032">
    <property type="entry name" value="HTHARAC"/>
</dbReference>
<proteinExistence type="predicted"/>
<dbReference type="Gene3D" id="1.10.10.60">
    <property type="entry name" value="Homeodomain-like"/>
    <property type="match status" value="1"/>
</dbReference>
<dbReference type="SUPFAM" id="SSF55073">
    <property type="entry name" value="Nucleotide cyclase"/>
    <property type="match status" value="1"/>
</dbReference>
<dbReference type="InterPro" id="IPR029787">
    <property type="entry name" value="Nucleotide_cyclase"/>
</dbReference>
<comment type="caution">
    <text evidence="5">The sequence shown here is derived from an EMBL/GenBank/DDBJ whole genome shotgun (WGS) entry which is preliminary data.</text>
</comment>
<dbReference type="InterPro" id="IPR018062">
    <property type="entry name" value="HTH_AraC-typ_CS"/>
</dbReference>
<dbReference type="SMART" id="SM00342">
    <property type="entry name" value="HTH_ARAC"/>
    <property type="match status" value="1"/>
</dbReference>
<dbReference type="GO" id="GO:0003700">
    <property type="term" value="F:DNA-binding transcription factor activity"/>
    <property type="evidence" value="ECO:0007669"/>
    <property type="project" value="InterPro"/>
</dbReference>
<dbReference type="RefSeq" id="WP_112745904.1">
    <property type="nucleotide sequence ID" value="NZ_QMFY01000002.1"/>
</dbReference>
<dbReference type="EMBL" id="QMFY01000002">
    <property type="protein sequence ID" value="RAW02081.1"/>
    <property type="molecule type" value="Genomic_DNA"/>
</dbReference>
<dbReference type="InterPro" id="IPR020449">
    <property type="entry name" value="Tscrpt_reg_AraC-type_HTH"/>
</dbReference>
<dbReference type="PANTHER" id="PTHR43280:SF2">
    <property type="entry name" value="HTH-TYPE TRANSCRIPTIONAL REGULATOR EXSA"/>
    <property type="match status" value="1"/>
</dbReference>
<dbReference type="InterPro" id="IPR042557">
    <property type="entry name" value="SCO4226"/>
</dbReference>
<dbReference type="Gene3D" id="3.30.70.3090">
    <property type="entry name" value="ORF SCO4226, nickel-binding ferredoxin-like monomer"/>
    <property type="match status" value="1"/>
</dbReference>
<reference evidence="5 6" key="1">
    <citation type="submission" date="2018-06" db="EMBL/GenBank/DDBJ databases">
        <title>Chryseolinea flavus sp. nov., a member of the phylum Bacteroidetes isolated from soil.</title>
        <authorList>
            <person name="Li Y."/>
            <person name="Wang J."/>
        </authorList>
    </citation>
    <scope>NUCLEOTIDE SEQUENCE [LARGE SCALE GENOMIC DNA]</scope>
    <source>
        <strain evidence="5 6">SDU1-6</strain>
    </source>
</reference>
<dbReference type="InterPro" id="IPR018060">
    <property type="entry name" value="HTH_AraC"/>
</dbReference>
<keyword evidence="3" id="KW-0804">Transcription</keyword>